<feature type="region of interest" description="Disordered" evidence="1">
    <location>
        <begin position="1"/>
        <end position="26"/>
    </location>
</feature>
<comment type="caution">
    <text evidence="2">The sequence shown here is derived from an EMBL/GenBank/DDBJ whole genome shotgun (WGS) entry which is preliminary data.</text>
</comment>
<dbReference type="AlphaFoldDB" id="A0A9X0CUJ6"/>
<accession>A0A9X0CUJ6</accession>
<protein>
    <submittedName>
        <fullName evidence="2">Uncharacterized protein</fullName>
    </submittedName>
</protein>
<name>A0A9X0CUJ6_9CNID</name>
<feature type="region of interest" description="Disordered" evidence="1">
    <location>
        <begin position="212"/>
        <end position="233"/>
    </location>
</feature>
<dbReference type="EMBL" id="MU826414">
    <property type="protein sequence ID" value="KAJ7376106.1"/>
    <property type="molecule type" value="Genomic_DNA"/>
</dbReference>
<gene>
    <name evidence="2" type="ORF">OS493_036870</name>
</gene>
<proteinExistence type="predicted"/>
<keyword evidence="3" id="KW-1185">Reference proteome</keyword>
<reference evidence="2" key="1">
    <citation type="submission" date="2023-01" db="EMBL/GenBank/DDBJ databases">
        <title>Genome assembly of the deep-sea coral Lophelia pertusa.</title>
        <authorList>
            <person name="Herrera S."/>
            <person name="Cordes E."/>
        </authorList>
    </citation>
    <scope>NUCLEOTIDE SEQUENCE</scope>
    <source>
        <strain evidence="2">USNM1676648</strain>
        <tissue evidence="2">Polyp</tissue>
    </source>
</reference>
<feature type="compositionally biased region" description="Basic and acidic residues" evidence="1">
    <location>
        <begin position="1"/>
        <end position="15"/>
    </location>
</feature>
<dbReference type="Proteomes" id="UP001163046">
    <property type="component" value="Unassembled WGS sequence"/>
</dbReference>
<evidence type="ECO:0000313" key="2">
    <source>
        <dbReference type="EMBL" id="KAJ7376106.1"/>
    </source>
</evidence>
<evidence type="ECO:0000256" key="1">
    <source>
        <dbReference type="SAM" id="MobiDB-lite"/>
    </source>
</evidence>
<organism evidence="2 3">
    <name type="scientific">Desmophyllum pertusum</name>
    <dbReference type="NCBI Taxonomy" id="174260"/>
    <lineage>
        <taxon>Eukaryota</taxon>
        <taxon>Metazoa</taxon>
        <taxon>Cnidaria</taxon>
        <taxon>Anthozoa</taxon>
        <taxon>Hexacorallia</taxon>
        <taxon>Scleractinia</taxon>
        <taxon>Caryophylliina</taxon>
        <taxon>Caryophylliidae</taxon>
        <taxon>Desmophyllum</taxon>
    </lineage>
</organism>
<dbReference type="OrthoDB" id="5968650at2759"/>
<sequence>MEKERSKCVEETNKESRKKIQTNSSRLTTREIIAKRIKRNLSQDAAVPQTITGKSSRFLGAVSRRYPGRKQSLLKRLSECSLSPCSEEYACVMQGFKETEVEPESIFVAPSRQTRNRKISFNGFGQGSKYSSAKLSSEFESALSFRPRPRGNTLPARINGVKVIPAAGTLQPGGKTKPAADRHVFDVKLAWQGTNDDLNLPTKKLEKKRHVSLSDLPQRQLSGGTREEKNNRKLSETFQNDLLPDATAKKPDIDLPKIEEIILTDHLQIKPSEAEICQHENRGNVITAEQTDDENPALQRLASLPQRERSYSSEYFTESKGTTSRVKAKLSYSISSDPVLCNRSTTEANWNRRDIDAESPKNYFETQLGQPSSLGRRTSQFAITRANISRVGKAALVASRLLKIHYRENGAKKVSITEEEKELEKLFEEMKDCRYLRKNTSEMKI</sequence>
<evidence type="ECO:0000313" key="3">
    <source>
        <dbReference type="Proteomes" id="UP001163046"/>
    </source>
</evidence>